<dbReference type="AlphaFoldDB" id="D0LWU6"/>
<dbReference type="HOGENOM" id="CLU_093054_0_0_7"/>
<dbReference type="STRING" id="502025.Hoch_1643"/>
<keyword evidence="3" id="KW-1185">Reference proteome</keyword>
<dbReference type="InterPro" id="IPR005358">
    <property type="entry name" value="Puta_zinc/iron-chelating_dom"/>
</dbReference>
<sequence length="253" mass="26132">MNRRARDAANDSILALFHELDAETEAFAAATGLRCPTGCGACCESPAIHCAAVEFEPLARAFVDAGTAEAALERAAEAGAGPCIFYAADGPGRGRCTVYAYRPAVCRLFGFAAVRGKLGHPELAACRRHKAEQPEAVARAHEQVATGAPVPLMGVWQTRAAELGTSTSGALLPINQAIATALERALMLTAFAGADAPASETAEGAAAASAAIVDLAAVRAAAMAARRDGPEDDEPHRPGHRPRTRPTSPRRAA</sequence>
<feature type="compositionally biased region" description="Basic and acidic residues" evidence="1">
    <location>
        <begin position="225"/>
        <end position="237"/>
    </location>
</feature>
<dbReference type="eggNOG" id="COG0727">
    <property type="taxonomic scope" value="Bacteria"/>
</dbReference>
<dbReference type="OrthoDB" id="9810361at2"/>
<dbReference type="Proteomes" id="UP000001880">
    <property type="component" value="Chromosome"/>
</dbReference>
<feature type="region of interest" description="Disordered" evidence="1">
    <location>
        <begin position="221"/>
        <end position="253"/>
    </location>
</feature>
<gene>
    <name evidence="2" type="ordered locus">Hoch_1643</name>
</gene>
<name>D0LWU6_HALO1</name>
<dbReference type="KEGG" id="hoh:Hoch_1643"/>
<reference evidence="2 3" key="1">
    <citation type="journal article" date="2010" name="Stand. Genomic Sci.">
        <title>Complete genome sequence of Haliangium ochraceum type strain (SMP-2).</title>
        <authorList>
            <consortium name="US DOE Joint Genome Institute (JGI-PGF)"/>
            <person name="Ivanova N."/>
            <person name="Daum C."/>
            <person name="Lang E."/>
            <person name="Abt B."/>
            <person name="Kopitz M."/>
            <person name="Saunders E."/>
            <person name="Lapidus A."/>
            <person name="Lucas S."/>
            <person name="Glavina Del Rio T."/>
            <person name="Nolan M."/>
            <person name="Tice H."/>
            <person name="Copeland A."/>
            <person name="Cheng J.F."/>
            <person name="Chen F."/>
            <person name="Bruce D."/>
            <person name="Goodwin L."/>
            <person name="Pitluck S."/>
            <person name="Mavromatis K."/>
            <person name="Pati A."/>
            <person name="Mikhailova N."/>
            <person name="Chen A."/>
            <person name="Palaniappan K."/>
            <person name="Land M."/>
            <person name="Hauser L."/>
            <person name="Chang Y.J."/>
            <person name="Jeffries C.D."/>
            <person name="Detter J.C."/>
            <person name="Brettin T."/>
            <person name="Rohde M."/>
            <person name="Goker M."/>
            <person name="Bristow J."/>
            <person name="Markowitz V."/>
            <person name="Eisen J.A."/>
            <person name="Hugenholtz P."/>
            <person name="Kyrpides N.C."/>
            <person name="Klenk H.P."/>
        </authorList>
    </citation>
    <scope>NUCLEOTIDE SEQUENCE [LARGE SCALE GENOMIC DNA]</scope>
    <source>
        <strain evidence="3">DSM 14365 / CIP 107738 / JCM 11303 / AJ 13395 / SMP-2</strain>
    </source>
</reference>
<organism evidence="2 3">
    <name type="scientific">Haliangium ochraceum (strain DSM 14365 / JCM 11303 / SMP-2)</name>
    <dbReference type="NCBI Taxonomy" id="502025"/>
    <lineage>
        <taxon>Bacteria</taxon>
        <taxon>Pseudomonadati</taxon>
        <taxon>Myxococcota</taxon>
        <taxon>Polyangia</taxon>
        <taxon>Haliangiales</taxon>
        <taxon>Kofleriaceae</taxon>
        <taxon>Haliangium</taxon>
    </lineage>
</organism>
<evidence type="ECO:0008006" key="4">
    <source>
        <dbReference type="Google" id="ProtNLM"/>
    </source>
</evidence>
<proteinExistence type="predicted"/>
<dbReference type="Pfam" id="PF03692">
    <property type="entry name" value="CxxCxxCC"/>
    <property type="match status" value="1"/>
</dbReference>
<dbReference type="EMBL" id="CP001804">
    <property type="protein sequence ID" value="ACY14193.1"/>
    <property type="molecule type" value="Genomic_DNA"/>
</dbReference>
<protein>
    <recommendedName>
        <fullName evidence="4">YkgJ family cysteine cluster protein</fullName>
    </recommendedName>
</protein>
<accession>D0LWU6</accession>
<evidence type="ECO:0000256" key="1">
    <source>
        <dbReference type="SAM" id="MobiDB-lite"/>
    </source>
</evidence>
<evidence type="ECO:0000313" key="3">
    <source>
        <dbReference type="Proteomes" id="UP000001880"/>
    </source>
</evidence>
<evidence type="ECO:0000313" key="2">
    <source>
        <dbReference type="EMBL" id="ACY14193.1"/>
    </source>
</evidence>